<dbReference type="PATRIC" id="fig|909613.9.peg.3680"/>
<keyword evidence="5" id="KW-1185">Reference proteome</keyword>
<evidence type="ECO:0000256" key="2">
    <source>
        <dbReference type="ARBA" id="ARBA00023315"/>
    </source>
</evidence>
<dbReference type="EMBL" id="AYXG01000133">
    <property type="protein sequence ID" value="EWC61034.1"/>
    <property type="molecule type" value="Genomic_DNA"/>
</dbReference>
<evidence type="ECO:0000256" key="1">
    <source>
        <dbReference type="ARBA" id="ARBA00022679"/>
    </source>
</evidence>
<dbReference type="PANTHER" id="PTHR34069">
    <property type="entry name" value="3-OXOACYL-[ACYL-CARRIER-PROTEIN] SYNTHASE 3"/>
    <property type="match status" value="1"/>
</dbReference>
<name>W7J4G5_9PSEU</name>
<dbReference type="Gene3D" id="3.40.47.10">
    <property type="match status" value="1"/>
</dbReference>
<evidence type="ECO:0000259" key="3">
    <source>
        <dbReference type="Pfam" id="PF08541"/>
    </source>
</evidence>
<comment type="caution">
    <text evidence="4">The sequence shown here is derived from an EMBL/GenBank/DDBJ whole genome shotgun (WGS) entry which is preliminary data.</text>
</comment>
<dbReference type="AlphaFoldDB" id="W7J4G5"/>
<dbReference type="STRING" id="909613.UO65_3679"/>
<keyword evidence="1 4" id="KW-0808">Transferase</keyword>
<accession>W7J4G5</accession>
<dbReference type="Pfam" id="PF08541">
    <property type="entry name" value="ACP_syn_III_C"/>
    <property type="match status" value="1"/>
</dbReference>
<dbReference type="InterPro" id="IPR013747">
    <property type="entry name" value="ACP_syn_III_C"/>
</dbReference>
<evidence type="ECO:0000313" key="4">
    <source>
        <dbReference type="EMBL" id="EWC61034.1"/>
    </source>
</evidence>
<gene>
    <name evidence="4" type="ORF">UO65_3679</name>
</gene>
<dbReference type="RefSeq" id="WP_233427717.1">
    <property type="nucleotide sequence ID" value="NZ_AYXG01000133.1"/>
</dbReference>
<protein>
    <submittedName>
        <fullName evidence="4">3-oxoacyl-[acyl-carrier-protein] synthase, KASIII</fullName>
        <ecNumber evidence="4">2.3.1.180</ecNumber>
    </submittedName>
</protein>
<proteinExistence type="predicted"/>
<dbReference type="GO" id="GO:0044550">
    <property type="term" value="P:secondary metabolite biosynthetic process"/>
    <property type="evidence" value="ECO:0007669"/>
    <property type="project" value="TreeGrafter"/>
</dbReference>
<evidence type="ECO:0000313" key="5">
    <source>
        <dbReference type="Proteomes" id="UP000019277"/>
    </source>
</evidence>
<sequence length="121" mass="13078">MRVGFTESGIAEVLTRGNRLVPEAAAAVCDRIGVDTADIDLLVTNQPNRVFLRTWREALRLPAERHPDTFDDCGNLFGAAMPLTLDRELRAGRVPDGSLVVFAGFAHAGDFSAAAAVSWRP</sequence>
<dbReference type="GO" id="GO:0033818">
    <property type="term" value="F:beta-ketoacyl-acyl-carrier-protein synthase III activity"/>
    <property type="evidence" value="ECO:0007669"/>
    <property type="project" value="UniProtKB-EC"/>
</dbReference>
<organism evidence="4 5">
    <name type="scientific">Actinokineospora spheciospongiae</name>
    <dbReference type="NCBI Taxonomy" id="909613"/>
    <lineage>
        <taxon>Bacteria</taxon>
        <taxon>Bacillati</taxon>
        <taxon>Actinomycetota</taxon>
        <taxon>Actinomycetes</taxon>
        <taxon>Pseudonocardiales</taxon>
        <taxon>Pseudonocardiaceae</taxon>
        <taxon>Actinokineospora</taxon>
    </lineage>
</organism>
<dbReference type="eggNOG" id="COG0332">
    <property type="taxonomic scope" value="Bacteria"/>
</dbReference>
<keyword evidence="2 4" id="KW-0012">Acyltransferase</keyword>
<dbReference type="SUPFAM" id="SSF53901">
    <property type="entry name" value="Thiolase-like"/>
    <property type="match status" value="1"/>
</dbReference>
<dbReference type="InterPro" id="IPR016039">
    <property type="entry name" value="Thiolase-like"/>
</dbReference>
<feature type="domain" description="Beta-ketoacyl-[acyl-carrier-protein] synthase III C-terminal" evidence="3">
    <location>
        <begin position="29"/>
        <end position="119"/>
    </location>
</feature>
<dbReference type="PANTHER" id="PTHR34069:SF2">
    <property type="entry name" value="BETA-KETOACYL-[ACYL-CARRIER-PROTEIN] SYNTHASE III"/>
    <property type="match status" value="1"/>
</dbReference>
<reference evidence="4 5" key="1">
    <citation type="journal article" date="2014" name="Genome Announc.">
        <title>Draft Genome Sequence of the Antitrypanosomally Active Sponge-Associated Bacterium Actinokineospora sp. Strain EG49.</title>
        <authorList>
            <person name="Harjes J."/>
            <person name="Ryu T."/>
            <person name="Abdelmohsen U.R."/>
            <person name="Moitinho-Silva L."/>
            <person name="Horn H."/>
            <person name="Ravasi T."/>
            <person name="Hentschel U."/>
        </authorList>
    </citation>
    <scope>NUCLEOTIDE SEQUENCE [LARGE SCALE GENOMIC DNA]</scope>
    <source>
        <strain evidence="4 5">EG49</strain>
    </source>
</reference>
<dbReference type="EC" id="2.3.1.180" evidence="4"/>
<dbReference type="Proteomes" id="UP000019277">
    <property type="component" value="Unassembled WGS sequence"/>
</dbReference>